<name>G2QV55_THETT</name>
<organism evidence="3 4">
    <name type="scientific">Thermothielavioides terrestris (strain ATCC 38088 / NRRL 8126)</name>
    <name type="common">Thielavia terrestris</name>
    <dbReference type="NCBI Taxonomy" id="578455"/>
    <lineage>
        <taxon>Eukaryota</taxon>
        <taxon>Fungi</taxon>
        <taxon>Dikarya</taxon>
        <taxon>Ascomycota</taxon>
        <taxon>Pezizomycotina</taxon>
        <taxon>Sordariomycetes</taxon>
        <taxon>Sordariomycetidae</taxon>
        <taxon>Sordariales</taxon>
        <taxon>Chaetomiaceae</taxon>
        <taxon>Thermothielavioides</taxon>
        <taxon>Thermothielavioides terrestris</taxon>
    </lineage>
</organism>
<dbReference type="EMBL" id="CP003009">
    <property type="protein sequence ID" value="AEO62942.1"/>
    <property type="molecule type" value="Genomic_DNA"/>
</dbReference>
<dbReference type="InterPro" id="IPR054722">
    <property type="entry name" value="PolX-like_BBD"/>
</dbReference>
<keyword evidence="4" id="KW-1185">Reference proteome</keyword>
<dbReference type="AlphaFoldDB" id="G2QV55"/>
<protein>
    <recommendedName>
        <fullName evidence="2">Retrovirus-related Pol polyprotein from transposon TNT 1-94-like beta-barrel domain-containing protein</fullName>
    </recommendedName>
</protein>
<dbReference type="RefSeq" id="XP_003649278.1">
    <property type="nucleotide sequence ID" value="XM_003649230.1"/>
</dbReference>
<gene>
    <name evidence="3" type="ORF">THITE_154429</name>
</gene>
<dbReference type="HOGENOM" id="CLU_077197_0_0_1"/>
<dbReference type="PANTHER" id="PTHR40628:SF1">
    <property type="entry name" value="CHROMO DOMAIN-CONTAINING PROTEIN"/>
    <property type="match status" value="1"/>
</dbReference>
<reference evidence="3 4" key="1">
    <citation type="journal article" date="2011" name="Nat. Biotechnol.">
        <title>Comparative genomic analysis of the thermophilic biomass-degrading fungi Myceliophthora thermophila and Thielavia terrestris.</title>
        <authorList>
            <person name="Berka R.M."/>
            <person name="Grigoriev I.V."/>
            <person name="Otillar R."/>
            <person name="Salamov A."/>
            <person name="Grimwood J."/>
            <person name="Reid I."/>
            <person name="Ishmael N."/>
            <person name="John T."/>
            <person name="Darmond C."/>
            <person name="Moisan M.-C."/>
            <person name="Henrissat B."/>
            <person name="Coutinho P.M."/>
            <person name="Lombard V."/>
            <person name="Natvig D.O."/>
            <person name="Lindquist E."/>
            <person name="Schmutz J."/>
            <person name="Lucas S."/>
            <person name="Harris P."/>
            <person name="Powlowski J."/>
            <person name="Bellemare A."/>
            <person name="Taylor D."/>
            <person name="Butler G."/>
            <person name="de Vries R.P."/>
            <person name="Allijn I.E."/>
            <person name="van den Brink J."/>
            <person name="Ushinsky S."/>
            <person name="Storms R."/>
            <person name="Powell A.J."/>
            <person name="Paulsen I.T."/>
            <person name="Elbourne L.D.H."/>
            <person name="Baker S.E."/>
            <person name="Magnuson J."/>
            <person name="LaBoissiere S."/>
            <person name="Clutterbuck A.J."/>
            <person name="Martinez D."/>
            <person name="Wogulis M."/>
            <person name="de Leon A.L."/>
            <person name="Rey M.W."/>
            <person name="Tsang A."/>
        </authorList>
    </citation>
    <scope>NUCLEOTIDE SEQUENCE [LARGE SCALE GENOMIC DNA]</scope>
    <source>
        <strain evidence="4">ATCC 38088 / NRRL 8126</strain>
    </source>
</reference>
<sequence length="337" mass="37694">METGLPCPDWLISNTSNVHVARDRVWFSTYTPFATYIGEAYGASRLDVVGIGDVEIPVKLYPKRSGPRSHGILRLRNVLHAPTAFCNIVGSTSTGDYAGMQLGGMGKNFRDGQLMDAEGRRIAYIHAPGPVWVLKLSGPPVGPVVGESVFKQDEGYMINAIWPDSERSRWAAASGTQPTTGSNQQGASGGNGNREAQSSRPPPYTRDERDWLKKNWGGEIRFLRCWGFNIHDEKDRDEGRQMVRAIIRNERDDKEEDEADADDGLVDDIERSFQGHFADCNFTEEELDFIERGWGNSEMFMLTYGLKLYNDNDCEEAKAIVRALMSDPEPMGEEDDE</sequence>
<dbReference type="GeneID" id="11519178"/>
<evidence type="ECO:0000259" key="2">
    <source>
        <dbReference type="Pfam" id="PF22936"/>
    </source>
</evidence>
<dbReference type="Pfam" id="PF22936">
    <property type="entry name" value="Pol_BBD"/>
    <property type="match status" value="1"/>
</dbReference>
<evidence type="ECO:0000313" key="3">
    <source>
        <dbReference type="EMBL" id="AEO62942.1"/>
    </source>
</evidence>
<dbReference type="PANTHER" id="PTHR40628">
    <property type="entry name" value="CHROMO DOMAIN-CONTAINING PROTEIN"/>
    <property type="match status" value="1"/>
</dbReference>
<proteinExistence type="predicted"/>
<dbReference type="KEGG" id="ttt:THITE_154429"/>
<dbReference type="eggNOG" id="ENOG502SQ6I">
    <property type="taxonomic scope" value="Eukaryota"/>
</dbReference>
<dbReference type="OrthoDB" id="4232400at2759"/>
<feature type="region of interest" description="Disordered" evidence="1">
    <location>
        <begin position="168"/>
        <end position="210"/>
    </location>
</feature>
<evidence type="ECO:0000256" key="1">
    <source>
        <dbReference type="SAM" id="MobiDB-lite"/>
    </source>
</evidence>
<accession>G2QV55</accession>
<dbReference type="Proteomes" id="UP000008181">
    <property type="component" value="Chromosome 1"/>
</dbReference>
<feature type="domain" description="Retrovirus-related Pol polyprotein from transposon TNT 1-94-like beta-barrel" evidence="2">
    <location>
        <begin position="10"/>
        <end position="89"/>
    </location>
</feature>
<evidence type="ECO:0000313" key="4">
    <source>
        <dbReference type="Proteomes" id="UP000008181"/>
    </source>
</evidence>